<evidence type="ECO:0000256" key="2">
    <source>
        <dbReference type="ARBA" id="ARBA00022649"/>
    </source>
</evidence>
<organism evidence="3 4">
    <name type="scientific">Acidiferrobacter thiooxydans</name>
    <dbReference type="NCBI Taxonomy" id="163359"/>
    <lineage>
        <taxon>Bacteria</taxon>
        <taxon>Pseudomonadati</taxon>
        <taxon>Pseudomonadota</taxon>
        <taxon>Gammaproteobacteria</taxon>
        <taxon>Acidiferrobacterales</taxon>
        <taxon>Acidiferrobacteraceae</taxon>
        <taxon>Acidiferrobacter</taxon>
    </lineage>
</organism>
<dbReference type="InterPro" id="IPR023393">
    <property type="entry name" value="START-like_dom_sf"/>
</dbReference>
<gene>
    <name evidence="3" type="ORF">C4900_11970</name>
</gene>
<accession>A0A1C2FXK8</accession>
<evidence type="ECO:0000313" key="4">
    <source>
        <dbReference type="Proteomes" id="UP000253250"/>
    </source>
</evidence>
<comment type="similarity">
    <text evidence="1">Belongs to the ribosome association toxin RatA family.</text>
</comment>
<dbReference type="EMBL" id="PSYR01000002">
    <property type="protein sequence ID" value="RCN56512.1"/>
    <property type="molecule type" value="Genomic_DNA"/>
</dbReference>
<dbReference type="InterPro" id="IPR005031">
    <property type="entry name" value="COQ10_START"/>
</dbReference>
<dbReference type="AlphaFoldDB" id="A0A1C2FXK8"/>
<evidence type="ECO:0000256" key="1">
    <source>
        <dbReference type="ARBA" id="ARBA00008918"/>
    </source>
</evidence>
<dbReference type="STRING" id="163359.A9R16_05010"/>
<comment type="caution">
    <text evidence="3">The sequence shown here is derived from an EMBL/GenBank/DDBJ whole genome shotgun (WGS) entry which is preliminary data.</text>
</comment>
<dbReference type="OrthoDB" id="9804759at2"/>
<dbReference type="Proteomes" id="UP000253250">
    <property type="component" value="Unassembled WGS sequence"/>
</dbReference>
<sequence>MTTISKSALVPYSAEEMYELVADVESYPRFLPWCAGARVLERDDSGLVAEIDMAFGGIRKTFTTRNIHAPGQMDIRLVRGPFSRLEGSWRFTRVGDLGSRISLDLEFDFANRLLALAVGPVFGTIANSLVESFQKRAREVYGAR</sequence>
<proteinExistence type="inferred from homology"/>
<evidence type="ECO:0000313" key="3">
    <source>
        <dbReference type="EMBL" id="RCN56512.1"/>
    </source>
</evidence>
<dbReference type="CDD" id="cd07813">
    <property type="entry name" value="COQ10p_like"/>
    <property type="match status" value="1"/>
</dbReference>
<dbReference type="GO" id="GO:0045333">
    <property type="term" value="P:cellular respiration"/>
    <property type="evidence" value="ECO:0007669"/>
    <property type="project" value="InterPro"/>
</dbReference>
<dbReference type="Gene3D" id="3.30.530.20">
    <property type="match status" value="1"/>
</dbReference>
<keyword evidence="2" id="KW-1277">Toxin-antitoxin system</keyword>
<protein>
    <submittedName>
        <fullName evidence="3">Ubiquinone-binding protein</fullName>
    </submittedName>
</protein>
<name>A0A1C2FXK8_9GAMM</name>
<dbReference type="SUPFAM" id="SSF55961">
    <property type="entry name" value="Bet v1-like"/>
    <property type="match status" value="1"/>
</dbReference>
<dbReference type="Pfam" id="PF03364">
    <property type="entry name" value="Polyketide_cyc"/>
    <property type="match status" value="1"/>
</dbReference>
<dbReference type="GO" id="GO:0048039">
    <property type="term" value="F:ubiquinone binding"/>
    <property type="evidence" value="ECO:0007669"/>
    <property type="project" value="InterPro"/>
</dbReference>
<keyword evidence="4" id="KW-1185">Reference proteome</keyword>
<dbReference type="PANTHER" id="PTHR12901">
    <property type="entry name" value="SPERM PROTEIN HOMOLOG"/>
    <property type="match status" value="1"/>
</dbReference>
<dbReference type="InterPro" id="IPR044996">
    <property type="entry name" value="COQ10-like"/>
</dbReference>
<dbReference type="RefSeq" id="WP_065972222.1">
    <property type="nucleotide sequence ID" value="NZ_CP080624.1"/>
</dbReference>
<reference evidence="3 4" key="1">
    <citation type="submission" date="2018-02" db="EMBL/GenBank/DDBJ databases">
        <title>Insights into the biology of acidophilic members of the Acidiferrobacteraceae family derived from comparative genomic analyses.</title>
        <authorList>
            <person name="Issotta F."/>
            <person name="Thyssen C."/>
            <person name="Mena C."/>
            <person name="Moya A."/>
            <person name="Bellenberg S."/>
            <person name="Sproer C."/>
            <person name="Covarrubias P.C."/>
            <person name="Sand W."/>
            <person name="Quatrini R."/>
            <person name="Vera M."/>
        </authorList>
    </citation>
    <scope>NUCLEOTIDE SEQUENCE [LARGE SCALE GENOMIC DNA]</scope>
    <source>
        <strain evidence="4">m-1</strain>
    </source>
</reference>
<keyword evidence="3" id="KW-0830">Ubiquinone</keyword>
<dbReference type="PANTHER" id="PTHR12901:SF10">
    <property type="entry name" value="COENZYME Q-BINDING PROTEIN COQ10, MITOCHONDRIAL"/>
    <property type="match status" value="1"/>
</dbReference>